<dbReference type="OrthoDB" id="9770286at2"/>
<keyword evidence="2" id="KW-0274">FAD</keyword>
<dbReference type="Gene3D" id="3.40.50.620">
    <property type="entry name" value="HUPs"/>
    <property type="match status" value="1"/>
</dbReference>
<dbReference type="PIRSF" id="PIRSF000089">
    <property type="entry name" value="Electra_flavoP_a"/>
    <property type="match status" value="1"/>
</dbReference>
<gene>
    <name evidence="4" type="primary">acrA_3</name>
    <name evidence="4" type="ORF">CLHUN_37820</name>
</gene>
<dbReference type="SMART" id="SM00893">
    <property type="entry name" value="ETF"/>
    <property type="match status" value="1"/>
</dbReference>
<feature type="binding site" evidence="2">
    <location>
        <begin position="241"/>
        <end position="245"/>
    </location>
    <ligand>
        <name>FAD</name>
        <dbReference type="ChEBI" id="CHEBI:57692"/>
    </ligand>
</feature>
<sequence length="322" mass="35968">MKKCLIFLDSEQIQNSIELLEVARRMYPDEHWEAYGVVINYSPPEAQGFFDFIIQVNARNIKQYNLKEITNAISDIHKQYNFDVILIPGTWCGRILAPRLAVRLQTGLTADVTEIRHKEDSIEMVRPVFSSRMMAGIINKSNGPIMMSVRQNVFKYAGNKDRQTRLVEFDYQSNAQPGIRQVSVYEKSQSYDIRESNVLVSGGGGVGKDFHRLEALAEVLKGHVAASRRIVDKGIAPRSIQVGQSGKTVSPKLYIALGIYGAIQHVEGLKNVACIISVNTNANAPICSLSDIVVEGDALLFVDLLTERIRIYNEATKCPPLL</sequence>
<accession>A0A1V4SF48</accession>
<dbReference type="SUPFAM" id="SSF52402">
    <property type="entry name" value="Adenine nucleotide alpha hydrolases-like"/>
    <property type="match status" value="1"/>
</dbReference>
<comment type="similarity">
    <text evidence="1">Belongs to the ETF alpha-subunit/FixB family.</text>
</comment>
<dbReference type="InterPro" id="IPR001308">
    <property type="entry name" value="ETF_a/FixB"/>
</dbReference>
<dbReference type="RefSeq" id="WP_080066184.1">
    <property type="nucleotide sequence ID" value="NZ_MZGX01000030.1"/>
</dbReference>
<dbReference type="GO" id="GO:0050660">
    <property type="term" value="F:flavin adenine dinucleotide binding"/>
    <property type="evidence" value="ECO:0007669"/>
    <property type="project" value="InterPro"/>
</dbReference>
<feature type="domain" description="Electron transfer flavoprotein alpha/beta-subunit N-terminal" evidence="3">
    <location>
        <begin position="4"/>
        <end position="175"/>
    </location>
</feature>
<comment type="caution">
    <text evidence="4">The sequence shown here is derived from an EMBL/GenBank/DDBJ whole genome shotgun (WGS) entry which is preliminary data.</text>
</comment>
<evidence type="ECO:0000256" key="1">
    <source>
        <dbReference type="ARBA" id="ARBA00005817"/>
    </source>
</evidence>
<dbReference type="InterPro" id="IPR014729">
    <property type="entry name" value="Rossmann-like_a/b/a_fold"/>
</dbReference>
<proteinExistence type="inferred from homology"/>
<dbReference type="STRING" id="48256.CLHUN_37820"/>
<keyword evidence="5" id="KW-1185">Reference proteome</keyword>
<reference evidence="4 5" key="1">
    <citation type="submission" date="2017-03" db="EMBL/GenBank/DDBJ databases">
        <title>Genome sequence of Clostridium hungatei DSM 14427.</title>
        <authorList>
            <person name="Poehlein A."/>
            <person name="Daniel R."/>
        </authorList>
    </citation>
    <scope>NUCLEOTIDE SEQUENCE [LARGE SCALE GENOMIC DNA]</scope>
    <source>
        <strain evidence="4 5">DSM 14427</strain>
    </source>
</reference>
<evidence type="ECO:0000259" key="3">
    <source>
        <dbReference type="SMART" id="SM00893"/>
    </source>
</evidence>
<dbReference type="EMBL" id="MZGX01000030">
    <property type="protein sequence ID" value="OPX42363.1"/>
    <property type="molecule type" value="Genomic_DNA"/>
</dbReference>
<dbReference type="InterPro" id="IPR029035">
    <property type="entry name" value="DHS-like_NAD/FAD-binding_dom"/>
</dbReference>
<dbReference type="PANTHER" id="PTHR43153">
    <property type="entry name" value="ELECTRON TRANSFER FLAVOPROTEIN ALPHA"/>
    <property type="match status" value="1"/>
</dbReference>
<dbReference type="Pfam" id="PF01012">
    <property type="entry name" value="ETF"/>
    <property type="match status" value="1"/>
</dbReference>
<dbReference type="GO" id="GO:0009055">
    <property type="term" value="F:electron transfer activity"/>
    <property type="evidence" value="ECO:0007669"/>
    <property type="project" value="InterPro"/>
</dbReference>
<protein>
    <submittedName>
        <fullName evidence="4">Acryloyl-CoA reductase electron transfer subunit beta</fullName>
    </submittedName>
</protein>
<evidence type="ECO:0000313" key="5">
    <source>
        <dbReference type="Proteomes" id="UP000191554"/>
    </source>
</evidence>
<dbReference type="AlphaFoldDB" id="A0A1V4SF48"/>
<keyword evidence="2" id="KW-0285">Flavoprotein</keyword>
<dbReference type="Pfam" id="PF00766">
    <property type="entry name" value="ETF_alpha"/>
    <property type="match status" value="1"/>
</dbReference>
<feature type="binding site" evidence="2">
    <location>
        <begin position="227"/>
        <end position="228"/>
    </location>
    <ligand>
        <name>FAD</name>
        <dbReference type="ChEBI" id="CHEBI:57692"/>
    </ligand>
</feature>
<dbReference type="Proteomes" id="UP000191554">
    <property type="component" value="Unassembled WGS sequence"/>
</dbReference>
<dbReference type="InterPro" id="IPR014731">
    <property type="entry name" value="ETF_asu_C"/>
</dbReference>
<dbReference type="InterPro" id="IPR014730">
    <property type="entry name" value="ETF_a/b_N"/>
</dbReference>
<organism evidence="4 5">
    <name type="scientific">Ruminiclostridium hungatei</name>
    <name type="common">Clostridium hungatei</name>
    <dbReference type="NCBI Taxonomy" id="48256"/>
    <lineage>
        <taxon>Bacteria</taxon>
        <taxon>Bacillati</taxon>
        <taxon>Bacillota</taxon>
        <taxon>Clostridia</taxon>
        <taxon>Eubacteriales</taxon>
        <taxon>Oscillospiraceae</taxon>
        <taxon>Ruminiclostridium</taxon>
    </lineage>
</organism>
<feature type="binding site" evidence="2">
    <location>
        <begin position="258"/>
        <end position="265"/>
    </location>
    <ligand>
        <name>FAD</name>
        <dbReference type="ChEBI" id="CHEBI:57692"/>
    </ligand>
</feature>
<dbReference type="PANTHER" id="PTHR43153:SF1">
    <property type="entry name" value="ELECTRON TRANSFER FLAVOPROTEIN SUBUNIT ALPHA, MITOCHONDRIAL"/>
    <property type="match status" value="1"/>
</dbReference>
<feature type="binding site" evidence="2">
    <location>
        <position position="279"/>
    </location>
    <ligand>
        <name>FAD</name>
        <dbReference type="ChEBI" id="CHEBI:57692"/>
    </ligand>
</feature>
<evidence type="ECO:0000256" key="2">
    <source>
        <dbReference type="PIRSR" id="PIRSR000089-1"/>
    </source>
</evidence>
<comment type="cofactor">
    <cofactor evidence="2">
        <name>FAD</name>
        <dbReference type="ChEBI" id="CHEBI:57692"/>
    </cofactor>
    <text evidence="2">Binds 1 FAD per dimer.</text>
</comment>
<dbReference type="GO" id="GO:0033539">
    <property type="term" value="P:fatty acid beta-oxidation using acyl-CoA dehydrogenase"/>
    <property type="evidence" value="ECO:0007669"/>
    <property type="project" value="TreeGrafter"/>
</dbReference>
<dbReference type="Gene3D" id="3.40.50.1220">
    <property type="entry name" value="TPP-binding domain"/>
    <property type="match status" value="1"/>
</dbReference>
<dbReference type="SUPFAM" id="SSF52467">
    <property type="entry name" value="DHS-like NAD/FAD-binding domain"/>
    <property type="match status" value="1"/>
</dbReference>
<evidence type="ECO:0000313" key="4">
    <source>
        <dbReference type="EMBL" id="OPX42363.1"/>
    </source>
</evidence>
<name>A0A1V4SF48_RUMHU</name>